<dbReference type="GeneID" id="98647035"/>
<dbReference type="Proteomes" id="UP000263642">
    <property type="component" value="Unassembled WGS sequence"/>
</dbReference>
<organism evidence="1 3">
    <name type="scientific">Gimesia maris</name>
    <dbReference type="NCBI Taxonomy" id="122"/>
    <lineage>
        <taxon>Bacteria</taxon>
        <taxon>Pseudomonadati</taxon>
        <taxon>Planctomycetota</taxon>
        <taxon>Planctomycetia</taxon>
        <taxon>Planctomycetales</taxon>
        <taxon>Planctomycetaceae</taxon>
        <taxon>Gimesia</taxon>
    </lineage>
</organism>
<accession>A0A517XAX2</accession>
<reference evidence="2 4" key="2">
    <citation type="submission" date="2019-08" db="EMBL/GenBank/DDBJ databases">
        <title>Deep-cultivation of Planctomycetes and their phenomic and genomic characterization uncovers novel biology.</title>
        <authorList>
            <person name="Wiegand S."/>
            <person name="Jogler M."/>
            <person name="Boedeker C."/>
            <person name="Pinto D."/>
            <person name="Vollmers J."/>
            <person name="Rivas-Marin E."/>
            <person name="Kohn T."/>
            <person name="Peeters S.H."/>
            <person name="Heuer A."/>
            <person name="Rast P."/>
            <person name="Oberbeckmann S."/>
            <person name="Bunk B."/>
            <person name="Jeske O."/>
            <person name="Meyerdierks A."/>
            <person name="Storesund J.E."/>
            <person name="Kallscheuer N."/>
            <person name="Luecker S."/>
            <person name="Lage O.M."/>
            <person name="Pohl T."/>
            <person name="Merkel B.J."/>
            <person name="Hornburger P."/>
            <person name="Mueller R.-W."/>
            <person name="Bruemmer F."/>
            <person name="Labrenz M."/>
            <person name="Spormann A.M."/>
            <person name="Op den Camp H."/>
            <person name="Overmann J."/>
            <person name="Amann R."/>
            <person name="Jetten M.S.M."/>
            <person name="Mascher T."/>
            <person name="Medema M.H."/>
            <person name="Devos D.P."/>
            <person name="Kaster A.-K."/>
            <person name="Ovreas L."/>
            <person name="Rohde M."/>
            <person name="Galperin M.Y."/>
            <person name="Jogler C."/>
        </authorList>
    </citation>
    <scope>NUCLEOTIDE SEQUENCE [LARGE SCALE GENOMIC DNA]</scope>
    <source>
        <strain evidence="2 4">DSM 8797</strain>
    </source>
</reference>
<sequence length="75" mass="8074">MVTEEDFTENEHQRKWDVSIRYALPGMLSWCKGKDQSVGYHSCMMAPAKTVLGGDPMDGYPLGLPAGVAGGLSGK</sequence>
<reference evidence="1 3" key="1">
    <citation type="journal article" date="2018" name="Nat. Biotechnol.">
        <title>A standardized bacterial taxonomy based on genome phylogeny substantially revises the tree of life.</title>
        <authorList>
            <person name="Parks D.H."/>
            <person name="Chuvochina M."/>
            <person name="Waite D.W."/>
            <person name="Rinke C."/>
            <person name="Skarshewski A."/>
            <person name="Chaumeil P.A."/>
            <person name="Hugenholtz P."/>
        </authorList>
    </citation>
    <scope>NUCLEOTIDE SEQUENCE [LARGE SCALE GENOMIC DNA]</scope>
    <source>
        <strain evidence="1">UBA9375</strain>
    </source>
</reference>
<evidence type="ECO:0000313" key="1">
    <source>
        <dbReference type="EMBL" id="HCO25077.1"/>
    </source>
</evidence>
<keyword evidence="4" id="KW-1185">Reference proteome</keyword>
<accession>A0A3D3RAN5</accession>
<dbReference type="Proteomes" id="UP000322887">
    <property type="component" value="Chromosome"/>
</dbReference>
<evidence type="ECO:0000313" key="2">
    <source>
        <dbReference type="EMBL" id="QEG16602.1"/>
    </source>
</evidence>
<dbReference type="RefSeq" id="WP_002648204.1">
    <property type="nucleotide sequence ID" value="NZ_CAXAST010000001.1"/>
</dbReference>
<evidence type="ECO:0000313" key="4">
    <source>
        <dbReference type="Proteomes" id="UP000322887"/>
    </source>
</evidence>
<proteinExistence type="predicted"/>
<protein>
    <submittedName>
        <fullName evidence="1">Uncharacterized protein</fullName>
    </submittedName>
</protein>
<name>A0A3D3RAN5_9PLAN</name>
<gene>
    <name evidence="1" type="ORF">DIT97_19365</name>
    <name evidence="2" type="ORF">GmarT_24680</name>
</gene>
<dbReference type="EMBL" id="CP042910">
    <property type="protein sequence ID" value="QEG16602.1"/>
    <property type="molecule type" value="Genomic_DNA"/>
</dbReference>
<dbReference type="EMBL" id="DQAY01000116">
    <property type="protein sequence ID" value="HCO25077.1"/>
    <property type="molecule type" value="Genomic_DNA"/>
</dbReference>
<evidence type="ECO:0000313" key="3">
    <source>
        <dbReference type="Proteomes" id="UP000263642"/>
    </source>
</evidence>
<dbReference type="AlphaFoldDB" id="A0A3D3RAN5"/>